<protein>
    <submittedName>
        <fullName evidence="2">Uncharacterized protein DUF3971</fullName>
    </submittedName>
</protein>
<reference evidence="2 3" key="1">
    <citation type="submission" date="2018-04" db="EMBL/GenBank/DDBJ databases">
        <title>Genomic Encyclopedia of Archaeal and Bacterial Type Strains, Phase II (KMG-II): from individual species to whole genera.</title>
        <authorList>
            <person name="Goeker M."/>
        </authorList>
    </citation>
    <scope>NUCLEOTIDE SEQUENCE [LARGE SCALE GENOMIC DNA]</scope>
    <source>
        <strain evidence="2 3">DSM 25521</strain>
    </source>
</reference>
<evidence type="ECO:0000256" key="1">
    <source>
        <dbReference type="SAM" id="Phobius"/>
    </source>
</evidence>
<evidence type="ECO:0000313" key="2">
    <source>
        <dbReference type="EMBL" id="PTM61649.1"/>
    </source>
</evidence>
<keyword evidence="3" id="KW-1185">Reference proteome</keyword>
<keyword evidence="1" id="KW-0812">Transmembrane</keyword>
<name>A0A2T4ZI36_9HYPH</name>
<feature type="transmembrane region" description="Helical" evidence="1">
    <location>
        <begin position="22"/>
        <end position="43"/>
    </location>
</feature>
<gene>
    <name evidence="2" type="ORF">C8P69_101319</name>
</gene>
<dbReference type="Proteomes" id="UP000241808">
    <property type="component" value="Unassembled WGS sequence"/>
</dbReference>
<dbReference type="AlphaFoldDB" id="A0A2T4ZI36"/>
<proteinExistence type="predicted"/>
<accession>A0A2T4ZI36</accession>
<comment type="caution">
    <text evidence="2">The sequence shown here is derived from an EMBL/GenBank/DDBJ whole genome shotgun (WGS) entry which is preliminary data.</text>
</comment>
<keyword evidence="1" id="KW-0472">Membrane</keyword>
<sequence>MPAFLGRIFGGAPSCWSTRRKVCVGFAVGLLLLFTIPIGLLSWQIRSGGMGLDLVTPWIARSLSEQIGDGRTVSIGAAVMVRDPSGKVEVEARDVIIHDADGRRVVSMPRVALGLDSIPILGRPSIRRIDLVGASVALKVSEEGQIALAAGRFRTALPEDAAQPNADPARPAAEVSSALPEPELSPFRRLGIWLDLIEKSGLDGHRLTGFGLRNGTVIVDDVRSGKRFVFAGIDFDMTVPAGGGLSIDLDASGSGARWTSNATVTPRNAQGHRTIDFAMTGMSPKDLALALQAQQVGYADTPISGTLRSVIGEDGDPISLQGRVALGAGKVGDPNDEAMRLAIDSVSAEVRWQTGAPGLVVDKVEILAGQNRATLDGVIIPPARHGEPTVVQLNSLKAVTSALNPHEPPVPVNIGSTRFVFDPTAKTLTVNGLSVDQGAEPLARISGKLTFAPGSPAVDLDLAVGRMPLATAVSLWPRLSNPHVRDWVADNMRNGMVEEVTVRMSVPAGVLAQKHPVLEKDGLAVRARVRGTSMRMLPGVSPLKEADVDVVVDGQMAHVEVSRGVIEPQPGKRLSIVQGSFDIADHRIQPAQSVSRFRVQGPAEAAFALLGEEGFKGAAAGPTLPSGKVDGQVTATVIVNVPMTETYQPNLVDYTVDADFTGFAADNAFGEMRMERASFKVQTTPRSFVLRGQGVLGGAQANFDYRKPRPEAKPEIRLTATLDDRGRARLGLNIGTRIVGPTPVRVMTVGEDSGRYTVEVDLGPATLADLLPGWNKPRGQAAKARFVAVEGEGGWKLEDLVVESRGLLVRGSVTFDDKGGLVSGVFPAYNLSDGDRMSIRVERAGNGHRVIGRGEMIDARHLIKSLSDPPQPGPAGAGAAPAQTGEVEVDVKANAVVGSNGEVIRQFEMRMVRQGQTIRSLSAGGRVGRDATFAMDQRGQGAAQRITVSSGDAGALLRFLDLYRSLQGGNLALIMTPPQPNGVIRQGAVEITEFRIRGDQAISGMVAAAGTGPNAPRQAAQQPNDAFAFSRLRANFARNASKVTVSDGLLWGAAIGATVEGEFDPGRDQLLLRGTYVPAYALNNIFARIPVLGFFLGGAPDEGVFGITYQIAGPVTAPRLTINPLSAVTPGFLRKMFEFRGANGVQQPLLRDEALR</sequence>
<evidence type="ECO:0000313" key="3">
    <source>
        <dbReference type="Proteomes" id="UP000241808"/>
    </source>
</evidence>
<dbReference type="EMBL" id="PZZL01000001">
    <property type="protein sequence ID" value="PTM61649.1"/>
    <property type="molecule type" value="Genomic_DNA"/>
</dbReference>
<organism evidence="2 3">
    <name type="scientific">Phreatobacter oligotrophus</name>
    <dbReference type="NCBI Taxonomy" id="1122261"/>
    <lineage>
        <taxon>Bacteria</taxon>
        <taxon>Pseudomonadati</taxon>
        <taxon>Pseudomonadota</taxon>
        <taxon>Alphaproteobacteria</taxon>
        <taxon>Hyphomicrobiales</taxon>
        <taxon>Phreatobacteraceae</taxon>
        <taxon>Phreatobacter</taxon>
    </lineage>
</organism>
<keyword evidence="1" id="KW-1133">Transmembrane helix</keyword>